<organism evidence="1">
    <name type="scientific">human gut metagenome</name>
    <dbReference type="NCBI Taxonomy" id="408170"/>
    <lineage>
        <taxon>unclassified sequences</taxon>
        <taxon>metagenomes</taxon>
        <taxon>organismal metagenomes</taxon>
    </lineage>
</organism>
<dbReference type="InterPro" id="IPR027417">
    <property type="entry name" value="P-loop_NTPase"/>
</dbReference>
<dbReference type="GO" id="GO:0005524">
    <property type="term" value="F:ATP binding"/>
    <property type="evidence" value="ECO:0007669"/>
    <property type="project" value="UniProtKB-KW"/>
</dbReference>
<comment type="caution">
    <text evidence="1">The sequence shown here is derived from an EMBL/GenBank/DDBJ whole genome shotgun (WGS) entry which is preliminary data.</text>
</comment>
<keyword evidence="1" id="KW-0547">Nucleotide-binding</keyword>
<protein>
    <submittedName>
        <fullName evidence="1">ABC transporter, ATP-binding protein</fullName>
    </submittedName>
</protein>
<reference evidence="1" key="1">
    <citation type="journal article" date="2013" name="Environ. Microbiol.">
        <title>Microbiota from the distal guts of lean and obese adolescents exhibit partial functional redundancy besides clear differences in community structure.</title>
        <authorList>
            <person name="Ferrer M."/>
            <person name="Ruiz A."/>
            <person name="Lanza F."/>
            <person name="Haange S.B."/>
            <person name="Oberbach A."/>
            <person name="Till H."/>
            <person name="Bargiela R."/>
            <person name="Campoy C."/>
            <person name="Segura M.T."/>
            <person name="Richter M."/>
            <person name="von Bergen M."/>
            <person name="Seifert J."/>
            <person name="Suarez A."/>
        </authorList>
    </citation>
    <scope>NUCLEOTIDE SEQUENCE</scope>
</reference>
<feature type="non-terminal residue" evidence="1">
    <location>
        <position position="1"/>
    </location>
</feature>
<dbReference type="AlphaFoldDB" id="K1SA69"/>
<dbReference type="InterPro" id="IPR039421">
    <property type="entry name" value="Type_1_exporter"/>
</dbReference>
<dbReference type="PANTHER" id="PTHR43394:SF1">
    <property type="entry name" value="ATP-BINDING CASSETTE SUB-FAMILY B MEMBER 10, MITOCHONDRIAL"/>
    <property type="match status" value="1"/>
</dbReference>
<dbReference type="Gene3D" id="3.40.50.300">
    <property type="entry name" value="P-loop containing nucleotide triphosphate hydrolases"/>
    <property type="match status" value="1"/>
</dbReference>
<keyword evidence="1" id="KW-0067">ATP-binding</keyword>
<accession>K1SA69</accession>
<sequence length="97" mass="11314">VATRTLLDNADIWIFDEPVAAMDPSSEYSFFNTVLEEDDKSKTMIFVSHRLKIASKMNRIIYLENGKIVGIGTHQQLMTGCEKYRRYYVSWLLMEND</sequence>
<dbReference type="EMBL" id="AJWZ01011687">
    <property type="protein sequence ID" value="EKC44376.1"/>
    <property type="molecule type" value="Genomic_DNA"/>
</dbReference>
<dbReference type="PANTHER" id="PTHR43394">
    <property type="entry name" value="ATP-DEPENDENT PERMEASE MDL1, MITOCHONDRIAL"/>
    <property type="match status" value="1"/>
</dbReference>
<dbReference type="SUPFAM" id="SSF52540">
    <property type="entry name" value="P-loop containing nucleoside triphosphate hydrolases"/>
    <property type="match status" value="1"/>
</dbReference>
<gene>
    <name evidence="1" type="ORF">OBE_17516</name>
</gene>
<dbReference type="GO" id="GO:0015421">
    <property type="term" value="F:ABC-type oligopeptide transporter activity"/>
    <property type="evidence" value="ECO:0007669"/>
    <property type="project" value="TreeGrafter"/>
</dbReference>
<proteinExistence type="predicted"/>
<name>K1SA69_9ZZZZ</name>
<evidence type="ECO:0000313" key="1">
    <source>
        <dbReference type="EMBL" id="EKC44376.1"/>
    </source>
</evidence>